<name>A0AAW2HV97_9NEOP</name>
<gene>
    <name evidence="1" type="ORF">PYX00_006091</name>
</gene>
<evidence type="ECO:0000313" key="1">
    <source>
        <dbReference type="EMBL" id="KAL0273427.1"/>
    </source>
</evidence>
<proteinExistence type="predicted"/>
<protein>
    <submittedName>
        <fullName evidence="1">Uncharacterized protein</fullName>
    </submittedName>
</protein>
<dbReference type="AlphaFoldDB" id="A0AAW2HV97"/>
<organism evidence="1">
    <name type="scientific">Menopon gallinae</name>
    <name type="common">poultry shaft louse</name>
    <dbReference type="NCBI Taxonomy" id="328185"/>
    <lineage>
        <taxon>Eukaryota</taxon>
        <taxon>Metazoa</taxon>
        <taxon>Ecdysozoa</taxon>
        <taxon>Arthropoda</taxon>
        <taxon>Hexapoda</taxon>
        <taxon>Insecta</taxon>
        <taxon>Pterygota</taxon>
        <taxon>Neoptera</taxon>
        <taxon>Paraneoptera</taxon>
        <taxon>Psocodea</taxon>
        <taxon>Troctomorpha</taxon>
        <taxon>Phthiraptera</taxon>
        <taxon>Amblycera</taxon>
        <taxon>Menoponidae</taxon>
        <taxon>Menopon</taxon>
    </lineage>
</organism>
<dbReference type="EMBL" id="JARGDH010000003">
    <property type="protein sequence ID" value="KAL0273427.1"/>
    <property type="molecule type" value="Genomic_DNA"/>
</dbReference>
<accession>A0AAW2HV97</accession>
<reference evidence="1" key="1">
    <citation type="journal article" date="2024" name="Gigascience">
        <title>Chromosome-level genome of the poultry shaft louse Menopon gallinae provides insight into the host-switching and adaptive evolution of parasitic lice.</title>
        <authorList>
            <person name="Xu Y."/>
            <person name="Ma L."/>
            <person name="Liu S."/>
            <person name="Liang Y."/>
            <person name="Liu Q."/>
            <person name="He Z."/>
            <person name="Tian L."/>
            <person name="Duan Y."/>
            <person name="Cai W."/>
            <person name="Li H."/>
            <person name="Song F."/>
        </authorList>
    </citation>
    <scope>NUCLEOTIDE SEQUENCE</scope>
    <source>
        <strain evidence="1">Cailab_2023a</strain>
    </source>
</reference>
<sequence>MVWPRFEATPNTFGETSPIRVLGGKVTPWVVQEGETRRRSWSRKGSATVCAARQKILKFKSVH</sequence>
<comment type="caution">
    <text evidence="1">The sequence shown here is derived from an EMBL/GenBank/DDBJ whole genome shotgun (WGS) entry which is preliminary data.</text>
</comment>